<reference evidence="1" key="1">
    <citation type="submission" date="2020-01" db="EMBL/GenBank/DDBJ databases">
        <authorList>
            <person name="Meier V. D."/>
            <person name="Meier V D."/>
        </authorList>
    </citation>
    <scope>NUCLEOTIDE SEQUENCE</scope>
    <source>
        <strain evidence="1">HLG_WM_MAG_03</strain>
    </source>
</reference>
<accession>A0A6S6T1E9</accession>
<protein>
    <submittedName>
        <fullName evidence="1">Uncharacterized protein</fullName>
    </submittedName>
</protein>
<dbReference type="AlphaFoldDB" id="A0A6S6T1E9"/>
<dbReference type="EMBL" id="CACVAR010000201">
    <property type="protein sequence ID" value="CAA6810585.1"/>
    <property type="molecule type" value="Genomic_DNA"/>
</dbReference>
<feature type="non-terminal residue" evidence="1">
    <location>
        <position position="1"/>
    </location>
</feature>
<proteinExistence type="predicted"/>
<organism evidence="1">
    <name type="scientific">uncultured Sulfurovum sp</name>
    <dbReference type="NCBI Taxonomy" id="269237"/>
    <lineage>
        <taxon>Bacteria</taxon>
        <taxon>Pseudomonadati</taxon>
        <taxon>Campylobacterota</taxon>
        <taxon>Epsilonproteobacteria</taxon>
        <taxon>Campylobacterales</taxon>
        <taxon>Sulfurovaceae</taxon>
        <taxon>Sulfurovum</taxon>
        <taxon>environmental samples</taxon>
    </lineage>
</organism>
<sequence length="106" mass="12358">NVVAITPTSFALTKERKERLDSGVYITKPITSEQYNKMYKLGDLKNLFLVEGDKYQIKKSPLENHVEQILEEVEYNAKVLARKKFLLDKIEKEMGLTKEQLKLLLK</sequence>
<evidence type="ECO:0000313" key="1">
    <source>
        <dbReference type="EMBL" id="CAA6810585.1"/>
    </source>
</evidence>
<name>A0A6S6T1E9_9BACT</name>
<gene>
    <name evidence="1" type="ORF">HELGO_WM16102</name>
</gene>